<proteinExistence type="predicted"/>
<accession>A0A8H3CXQ7</accession>
<gene>
    <name evidence="1" type="ORF">RDB_LOCUS118403</name>
</gene>
<comment type="caution">
    <text evidence="1">The sequence shown here is derived from an EMBL/GenBank/DDBJ whole genome shotgun (WGS) entry which is preliminary data.</text>
</comment>
<evidence type="ECO:0000313" key="1">
    <source>
        <dbReference type="EMBL" id="CAE6500557.1"/>
    </source>
</evidence>
<reference evidence="1" key="1">
    <citation type="submission" date="2021-01" db="EMBL/GenBank/DDBJ databases">
        <authorList>
            <person name="Kaushik A."/>
        </authorList>
    </citation>
    <scope>NUCLEOTIDE SEQUENCE</scope>
    <source>
        <strain evidence="1">AG3-1AP</strain>
    </source>
</reference>
<protein>
    <submittedName>
        <fullName evidence="1">Uncharacterized protein</fullName>
    </submittedName>
</protein>
<dbReference type="AlphaFoldDB" id="A0A8H3CXQ7"/>
<dbReference type="EMBL" id="CAJMWV010004517">
    <property type="protein sequence ID" value="CAE6500557.1"/>
    <property type="molecule type" value="Genomic_DNA"/>
</dbReference>
<organism evidence="1 2">
    <name type="scientific">Rhizoctonia solani</name>
    <dbReference type="NCBI Taxonomy" id="456999"/>
    <lineage>
        <taxon>Eukaryota</taxon>
        <taxon>Fungi</taxon>
        <taxon>Dikarya</taxon>
        <taxon>Basidiomycota</taxon>
        <taxon>Agaricomycotina</taxon>
        <taxon>Agaricomycetes</taxon>
        <taxon>Cantharellales</taxon>
        <taxon>Ceratobasidiaceae</taxon>
        <taxon>Rhizoctonia</taxon>
    </lineage>
</organism>
<dbReference type="Proteomes" id="UP000663831">
    <property type="component" value="Unassembled WGS sequence"/>
</dbReference>
<name>A0A8H3CXQ7_9AGAM</name>
<evidence type="ECO:0000313" key="2">
    <source>
        <dbReference type="Proteomes" id="UP000663831"/>
    </source>
</evidence>
<sequence length="61" mass="6609">MQAAANAAQNYMGLIDIEVEPSYKARADGSKIKALAWFGVRDVRMVQVPVPELLSPSLPPP</sequence>